<reference evidence="3" key="2">
    <citation type="journal article" date="2021" name="PeerJ">
        <title>Extensive microbial diversity within the chicken gut microbiome revealed by metagenomics and culture.</title>
        <authorList>
            <person name="Gilroy R."/>
            <person name="Ravi A."/>
            <person name="Getino M."/>
            <person name="Pursley I."/>
            <person name="Horton D.L."/>
            <person name="Alikhan N.F."/>
            <person name="Baker D."/>
            <person name="Gharbi K."/>
            <person name="Hall N."/>
            <person name="Watson M."/>
            <person name="Adriaenssens E.M."/>
            <person name="Foster-Nyarko E."/>
            <person name="Jarju S."/>
            <person name="Secka A."/>
            <person name="Antonio M."/>
            <person name="Oren A."/>
            <person name="Chaudhuri R.R."/>
            <person name="La Ragione R."/>
            <person name="Hildebrand F."/>
            <person name="Pallen M.J."/>
        </authorList>
    </citation>
    <scope>NUCLEOTIDE SEQUENCE</scope>
    <source>
        <strain evidence="3">CHK184-20233</strain>
    </source>
</reference>
<dbReference type="AlphaFoldDB" id="A0A9D1DTT3"/>
<keyword evidence="2" id="KW-0178">Competence</keyword>
<name>A0A9D1DTT3_9FIRM</name>
<evidence type="ECO:0000256" key="2">
    <source>
        <dbReference type="ARBA" id="ARBA00023287"/>
    </source>
</evidence>
<evidence type="ECO:0000313" key="4">
    <source>
        <dbReference type="Proteomes" id="UP000824232"/>
    </source>
</evidence>
<comment type="subcellular location">
    <subcellularLocation>
        <location evidence="1">Cell surface</location>
    </subcellularLocation>
</comment>
<evidence type="ECO:0000313" key="3">
    <source>
        <dbReference type="EMBL" id="HIR58979.1"/>
    </source>
</evidence>
<dbReference type="GO" id="GO:0030420">
    <property type="term" value="P:establishment of competence for transformation"/>
    <property type="evidence" value="ECO:0007669"/>
    <property type="project" value="UniProtKB-KW"/>
</dbReference>
<dbReference type="SUPFAM" id="SSF54523">
    <property type="entry name" value="Pili subunits"/>
    <property type="match status" value="1"/>
</dbReference>
<protein>
    <submittedName>
        <fullName evidence="3">Prepilin-type N-terminal cleavage/methylation domain-containing protein</fullName>
    </submittedName>
</protein>
<dbReference type="GO" id="GO:0009986">
    <property type="term" value="C:cell surface"/>
    <property type="evidence" value="ECO:0007669"/>
    <property type="project" value="UniProtKB-SubCell"/>
</dbReference>
<accession>A0A9D1DTT3</accession>
<dbReference type="InterPro" id="IPR045584">
    <property type="entry name" value="Pilin-like"/>
</dbReference>
<evidence type="ECO:0000256" key="1">
    <source>
        <dbReference type="ARBA" id="ARBA00004241"/>
    </source>
</evidence>
<dbReference type="Pfam" id="PF07963">
    <property type="entry name" value="N_methyl"/>
    <property type="match status" value="1"/>
</dbReference>
<reference evidence="3" key="1">
    <citation type="submission" date="2020-10" db="EMBL/GenBank/DDBJ databases">
        <authorList>
            <person name="Gilroy R."/>
        </authorList>
    </citation>
    <scope>NUCLEOTIDE SEQUENCE</scope>
    <source>
        <strain evidence="3">CHK184-20233</strain>
    </source>
</reference>
<gene>
    <name evidence="3" type="ORF">IAB38_02915</name>
</gene>
<dbReference type="Gene3D" id="3.30.700.10">
    <property type="entry name" value="Glycoprotein, Type 4 Pilin"/>
    <property type="match status" value="1"/>
</dbReference>
<dbReference type="NCBIfam" id="TIGR02532">
    <property type="entry name" value="IV_pilin_GFxxxE"/>
    <property type="match status" value="1"/>
</dbReference>
<sequence length="153" mass="16891">MKMNKKGFTMLELLAVIIILGIVIGLAYTSISKYLNQARNATYSDFEQNIKDGVTNYLIDHTGSIPNEGESLVVDVEKLVCEGYVESLQDPHESTKTCNLESYAIVKRNNNTGYNMDIDYEACLVCAGYKSPACSNSISGIKRLKADSDCEVE</sequence>
<comment type="caution">
    <text evidence="3">The sequence shown here is derived from an EMBL/GenBank/DDBJ whole genome shotgun (WGS) entry which is preliminary data.</text>
</comment>
<dbReference type="InterPro" id="IPR012902">
    <property type="entry name" value="N_methyl_site"/>
</dbReference>
<dbReference type="Proteomes" id="UP000824232">
    <property type="component" value="Unassembled WGS sequence"/>
</dbReference>
<proteinExistence type="predicted"/>
<dbReference type="EMBL" id="DVHC01000030">
    <property type="protein sequence ID" value="HIR58979.1"/>
    <property type="molecule type" value="Genomic_DNA"/>
</dbReference>
<organism evidence="3 4">
    <name type="scientific">Candidatus Onthousia excrementipullorum</name>
    <dbReference type="NCBI Taxonomy" id="2840884"/>
    <lineage>
        <taxon>Bacteria</taxon>
        <taxon>Bacillati</taxon>
        <taxon>Bacillota</taxon>
        <taxon>Bacilli</taxon>
        <taxon>Candidatus Onthousia</taxon>
    </lineage>
</organism>